<evidence type="ECO:0000256" key="1">
    <source>
        <dbReference type="ARBA" id="ARBA00004418"/>
    </source>
</evidence>
<gene>
    <name evidence="6" type="ORF">ACFQ5J_11630</name>
</gene>
<dbReference type="SUPFAM" id="SSF53850">
    <property type="entry name" value="Periplasmic binding protein-like II"/>
    <property type="match status" value="1"/>
</dbReference>
<feature type="chain" id="PRO_5045064435" evidence="4">
    <location>
        <begin position="23"/>
        <end position="317"/>
    </location>
</feature>
<reference evidence="7" key="1">
    <citation type="journal article" date="2019" name="Int. J. Syst. Evol. Microbiol.">
        <title>The Global Catalogue of Microorganisms (GCM) 10K type strain sequencing project: providing services to taxonomists for standard genome sequencing and annotation.</title>
        <authorList>
            <consortium name="The Broad Institute Genomics Platform"/>
            <consortium name="The Broad Institute Genome Sequencing Center for Infectious Disease"/>
            <person name="Wu L."/>
            <person name="Ma J."/>
        </authorList>
    </citation>
    <scope>NUCLEOTIDE SEQUENCE [LARGE SCALE GENOMIC DNA]</scope>
    <source>
        <strain evidence="7">CCM 8903</strain>
    </source>
</reference>
<dbReference type="RefSeq" id="WP_125753791.1">
    <property type="nucleotide sequence ID" value="NZ_JBHTON010000045.1"/>
</dbReference>
<dbReference type="Pfam" id="PF09084">
    <property type="entry name" value="NMT1"/>
    <property type="match status" value="1"/>
</dbReference>
<proteinExistence type="inferred from homology"/>
<feature type="signal peptide" evidence="4">
    <location>
        <begin position="1"/>
        <end position="22"/>
    </location>
</feature>
<evidence type="ECO:0000313" key="6">
    <source>
        <dbReference type="EMBL" id="MFD1485877.1"/>
    </source>
</evidence>
<dbReference type="InterPro" id="IPR001638">
    <property type="entry name" value="Solute-binding_3/MltF_N"/>
</dbReference>
<dbReference type="EMBL" id="JBHTON010000045">
    <property type="protein sequence ID" value="MFD1485877.1"/>
    <property type="molecule type" value="Genomic_DNA"/>
</dbReference>
<comment type="similarity">
    <text evidence="2">Belongs to the bacterial solute-binding protein SsuA/TauA family.</text>
</comment>
<organism evidence="6 7">
    <name type="scientific">Lacticaseibacillus baoqingensis</name>
    <dbReference type="NCBI Taxonomy" id="2486013"/>
    <lineage>
        <taxon>Bacteria</taxon>
        <taxon>Bacillati</taxon>
        <taxon>Bacillota</taxon>
        <taxon>Bacilli</taxon>
        <taxon>Lactobacillales</taxon>
        <taxon>Lactobacillaceae</taxon>
        <taxon>Lacticaseibacillus</taxon>
    </lineage>
</organism>
<evidence type="ECO:0000256" key="2">
    <source>
        <dbReference type="ARBA" id="ARBA00010742"/>
    </source>
</evidence>
<feature type="domain" description="Solute-binding protein family 3/N-terminal" evidence="5">
    <location>
        <begin position="41"/>
        <end position="267"/>
    </location>
</feature>
<dbReference type="PANTHER" id="PTHR30024">
    <property type="entry name" value="ALIPHATIC SULFONATES-BINDING PROTEIN-RELATED"/>
    <property type="match status" value="1"/>
</dbReference>
<dbReference type="Gene3D" id="3.40.190.10">
    <property type="entry name" value="Periplasmic binding protein-like II"/>
    <property type="match status" value="2"/>
</dbReference>
<keyword evidence="7" id="KW-1185">Reference proteome</keyword>
<comment type="subcellular location">
    <subcellularLocation>
        <location evidence="1">Periplasm</location>
    </subcellularLocation>
</comment>
<comment type="caution">
    <text evidence="6">The sequence shown here is derived from an EMBL/GenBank/DDBJ whole genome shotgun (WGS) entry which is preliminary data.</text>
</comment>
<evidence type="ECO:0000256" key="4">
    <source>
        <dbReference type="SAM" id="SignalP"/>
    </source>
</evidence>
<dbReference type="SMART" id="SM00062">
    <property type="entry name" value="PBPb"/>
    <property type="match status" value="1"/>
</dbReference>
<keyword evidence="3 4" id="KW-0732">Signal</keyword>
<accession>A0ABW4E925</accession>
<evidence type="ECO:0000259" key="5">
    <source>
        <dbReference type="SMART" id="SM00062"/>
    </source>
</evidence>
<dbReference type="InterPro" id="IPR015168">
    <property type="entry name" value="SsuA/THI5"/>
</dbReference>
<evidence type="ECO:0000256" key="3">
    <source>
        <dbReference type="ARBA" id="ARBA00022729"/>
    </source>
</evidence>
<sequence length="317" mass="33699">MKKHWVLGFGLAVLGSVLVACAPKESAVQSSGSAAAPKSATIRIGTMAAPDSLPLYVAQQAGYFKKHHLNVKLTAFKSPKERDAAIAGGQLDAAVSDAVALSTYVNGQLGFKSATALTGYFGIVTSADNVKSVADLKGQAIATMPRQTPTFYLDQQLAKAGLKDTDVAIKEVAAIPVRLQLVANKQAAATILPDPFLSMAKAQGLKVIAQSDPAQYQTTLLAVDRALGQNQAVMKRFYQAYDQAVKTINKHHASDYQALLTKQLGFPAKIAAAYQLPHYQAAQAVPTKTLKQAFAYAHQTGILKQAVDASDYQLQVQ</sequence>
<protein>
    <submittedName>
        <fullName evidence="6">ABC transporter substrate-binding protein</fullName>
    </submittedName>
</protein>
<name>A0ABW4E925_9LACO</name>
<evidence type="ECO:0000313" key="7">
    <source>
        <dbReference type="Proteomes" id="UP001597252"/>
    </source>
</evidence>
<dbReference type="PANTHER" id="PTHR30024:SF47">
    <property type="entry name" value="TAURINE-BINDING PERIPLASMIC PROTEIN"/>
    <property type="match status" value="1"/>
</dbReference>
<dbReference type="Proteomes" id="UP001597252">
    <property type="component" value="Unassembled WGS sequence"/>
</dbReference>
<dbReference type="PROSITE" id="PS51257">
    <property type="entry name" value="PROKAR_LIPOPROTEIN"/>
    <property type="match status" value="1"/>
</dbReference>